<keyword evidence="1" id="KW-1133">Transmembrane helix</keyword>
<feature type="transmembrane region" description="Helical" evidence="1">
    <location>
        <begin position="6"/>
        <end position="23"/>
    </location>
</feature>
<reference evidence="2" key="1">
    <citation type="submission" date="2024-03" db="EMBL/GenBank/DDBJ databases">
        <title>Human intestinal bacterial collection.</title>
        <authorList>
            <person name="Pauvert C."/>
            <person name="Hitch T.C.A."/>
            <person name="Clavel T."/>
        </authorList>
    </citation>
    <scope>NUCLEOTIDE SEQUENCE [LARGE SCALE GENOMIC DNA]</scope>
    <source>
        <strain evidence="2">CLA-AA-H89B</strain>
    </source>
</reference>
<accession>A0ABV1H3B1</accession>
<dbReference type="Pfam" id="PF06686">
    <property type="entry name" value="SpoIIIAC"/>
    <property type="match status" value="1"/>
</dbReference>
<feature type="transmembrane region" description="Helical" evidence="1">
    <location>
        <begin position="57"/>
        <end position="79"/>
    </location>
</feature>
<dbReference type="EMBL" id="JBBMFS010000002">
    <property type="protein sequence ID" value="MEQ2554169.1"/>
    <property type="molecule type" value="Genomic_DNA"/>
</dbReference>
<protein>
    <submittedName>
        <fullName evidence="2">SpoIIIAC/SpoIIIAD family protein</fullName>
    </submittedName>
</protein>
<keyword evidence="3" id="KW-1185">Reference proteome</keyword>
<name>A0ABV1H3B1_9FIRM</name>
<feature type="transmembrane region" description="Helical" evidence="1">
    <location>
        <begin position="30"/>
        <end position="51"/>
    </location>
</feature>
<evidence type="ECO:0000313" key="3">
    <source>
        <dbReference type="Proteomes" id="UP001546774"/>
    </source>
</evidence>
<evidence type="ECO:0000256" key="1">
    <source>
        <dbReference type="SAM" id="Phobius"/>
    </source>
</evidence>
<keyword evidence="1" id="KW-0472">Membrane</keyword>
<organism evidence="2 3">
    <name type="scientific">Lachnospira intestinalis</name>
    <dbReference type="NCBI Taxonomy" id="3133158"/>
    <lineage>
        <taxon>Bacteria</taxon>
        <taxon>Bacillati</taxon>
        <taxon>Bacillota</taxon>
        <taxon>Clostridia</taxon>
        <taxon>Lachnospirales</taxon>
        <taxon>Lachnospiraceae</taxon>
        <taxon>Lachnospira</taxon>
    </lineage>
</organism>
<sequence length="128" mass="13504">MEGIKVIMAALAGVFLAAVLKSVKSEMTMLVAAGVSVLILFYILSGLSVIVEQLKMLQGYIGISGKYIGILVKMIGISYMTQLAADICRDNGQTAVAGQLEVFCKITIAALGMPVVLTLFEVVTKCIG</sequence>
<proteinExistence type="predicted"/>
<comment type="caution">
    <text evidence="2">The sequence shown here is derived from an EMBL/GenBank/DDBJ whole genome shotgun (WGS) entry which is preliminary data.</text>
</comment>
<dbReference type="InterPro" id="IPR025664">
    <property type="entry name" value="Spore_III_AC/AD"/>
</dbReference>
<evidence type="ECO:0000313" key="2">
    <source>
        <dbReference type="EMBL" id="MEQ2554169.1"/>
    </source>
</evidence>
<dbReference type="Proteomes" id="UP001546774">
    <property type="component" value="Unassembled WGS sequence"/>
</dbReference>
<keyword evidence="1" id="KW-0812">Transmembrane</keyword>
<gene>
    <name evidence="2" type="ORF">WMO37_03940</name>
</gene>